<feature type="domain" description="RING-type" evidence="9">
    <location>
        <begin position="173"/>
        <end position="214"/>
    </location>
</feature>
<evidence type="ECO:0000256" key="6">
    <source>
        <dbReference type="ARBA" id="ARBA00022786"/>
    </source>
</evidence>
<dbReference type="Gene3D" id="3.30.40.10">
    <property type="entry name" value="Zinc/RING finger domain, C3HC4 (zinc finger)"/>
    <property type="match status" value="1"/>
</dbReference>
<evidence type="ECO:0000256" key="3">
    <source>
        <dbReference type="ARBA" id="ARBA00022679"/>
    </source>
</evidence>
<dbReference type="EMBL" id="JANCYU010000023">
    <property type="protein sequence ID" value="KAK4524457.1"/>
    <property type="molecule type" value="Genomic_DNA"/>
</dbReference>
<evidence type="ECO:0000256" key="8">
    <source>
        <dbReference type="PROSITE-ProRule" id="PRU00175"/>
    </source>
</evidence>
<organism evidence="10 11">
    <name type="scientific">Galdieria yellowstonensis</name>
    <dbReference type="NCBI Taxonomy" id="3028027"/>
    <lineage>
        <taxon>Eukaryota</taxon>
        <taxon>Rhodophyta</taxon>
        <taxon>Bangiophyceae</taxon>
        <taxon>Galdieriales</taxon>
        <taxon>Galdieriaceae</taxon>
        <taxon>Galdieria</taxon>
    </lineage>
</organism>
<dbReference type="InterPro" id="IPR013083">
    <property type="entry name" value="Znf_RING/FYVE/PHD"/>
</dbReference>
<keyword evidence="7" id="KW-0862">Zinc</keyword>
<dbReference type="InterPro" id="IPR045191">
    <property type="entry name" value="MBR1/2-like"/>
</dbReference>
<keyword evidence="4" id="KW-0479">Metal-binding</keyword>
<dbReference type="CDD" id="cd16454">
    <property type="entry name" value="RING-H2_PA-TM-RING"/>
    <property type="match status" value="1"/>
</dbReference>
<evidence type="ECO:0000256" key="4">
    <source>
        <dbReference type="ARBA" id="ARBA00022723"/>
    </source>
</evidence>
<dbReference type="InterPro" id="IPR011016">
    <property type="entry name" value="Znf_RING-CH"/>
</dbReference>
<evidence type="ECO:0000313" key="10">
    <source>
        <dbReference type="EMBL" id="KAK4524457.1"/>
    </source>
</evidence>
<proteinExistence type="predicted"/>
<evidence type="ECO:0000256" key="5">
    <source>
        <dbReference type="ARBA" id="ARBA00022771"/>
    </source>
</evidence>
<keyword evidence="5 8" id="KW-0863">Zinc-finger</keyword>
<dbReference type="InterPro" id="IPR001841">
    <property type="entry name" value="Znf_RING"/>
</dbReference>
<reference evidence="10 11" key="1">
    <citation type="submission" date="2022-07" db="EMBL/GenBank/DDBJ databases">
        <title>Genome-wide signatures of adaptation to extreme environments.</title>
        <authorList>
            <person name="Cho C.H."/>
            <person name="Yoon H.S."/>
        </authorList>
    </citation>
    <scope>NUCLEOTIDE SEQUENCE [LARGE SCALE GENOMIC DNA]</scope>
    <source>
        <strain evidence="10 11">108.79 E11</strain>
    </source>
</reference>
<evidence type="ECO:0000256" key="1">
    <source>
        <dbReference type="ARBA" id="ARBA00000900"/>
    </source>
</evidence>
<comment type="caution">
    <text evidence="10">The sequence shown here is derived from an EMBL/GenBank/DDBJ whole genome shotgun (WGS) entry which is preliminary data.</text>
</comment>
<accession>A0AAV9IAR2</accession>
<keyword evidence="3" id="KW-0808">Transferase</keyword>
<comment type="catalytic activity">
    <reaction evidence="1">
        <text>S-ubiquitinyl-[E2 ubiquitin-conjugating enzyme]-L-cysteine + [acceptor protein]-L-lysine = [E2 ubiquitin-conjugating enzyme]-L-cysteine + N(6)-ubiquitinyl-[acceptor protein]-L-lysine.</text>
        <dbReference type="EC" id="2.3.2.27"/>
    </reaction>
</comment>
<dbReference type="Pfam" id="PF13639">
    <property type="entry name" value="zf-RING_2"/>
    <property type="match status" value="1"/>
</dbReference>
<dbReference type="EC" id="2.3.2.27" evidence="2"/>
<keyword evidence="6" id="KW-0833">Ubl conjugation pathway</keyword>
<dbReference type="GO" id="GO:0008270">
    <property type="term" value="F:zinc ion binding"/>
    <property type="evidence" value="ECO:0007669"/>
    <property type="project" value="UniProtKB-KW"/>
</dbReference>
<dbReference type="GO" id="GO:0061630">
    <property type="term" value="F:ubiquitin protein ligase activity"/>
    <property type="evidence" value="ECO:0007669"/>
    <property type="project" value="UniProtKB-EC"/>
</dbReference>
<sequence>MMDIAVIITLSIYLFIMVSICSASFVLKRARTTRVLQGSFPAPSGLRDNSLGVPSTSASGFLSLHSSKFDEIAPELVYGDKDSFHKVRPRLQELFKYRKGLAPLQNVNNCNDCKLQLEEEETIVAESQSTTQLRVENKGRNILESVLYAVYLKGRDEDAAWLFEQVLRDHNICVICLEDFEDGCSIRILRCAHFFHSSCLRQWLTKSMQCPLCKEWVYLIAANTSATAYHHVDRHNDIRDLRLESQDYVTSYRENRRSVLGMFPHVMQ</sequence>
<dbReference type="AlphaFoldDB" id="A0AAV9IAR2"/>
<dbReference type="SUPFAM" id="SSF57850">
    <property type="entry name" value="RING/U-box"/>
    <property type="match status" value="1"/>
</dbReference>
<evidence type="ECO:0000313" key="11">
    <source>
        <dbReference type="Proteomes" id="UP001300502"/>
    </source>
</evidence>
<evidence type="ECO:0000259" key="9">
    <source>
        <dbReference type="PROSITE" id="PS50089"/>
    </source>
</evidence>
<dbReference type="PANTHER" id="PTHR22937">
    <property type="entry name" value="E3 UBIQUITIN-PROTEIN LIGASE RNF165"/>
    <property type="match status" value="1"/>
</dbReference>
<evidence type="ECO:0000256" key="2">
    <source>
        <dbReference type="ARBA" id="ARBA00012483"/>
    </source>
</evidence>
<dbReference type="SMART" id="SM00744">
    <property type="entry name" value="RINGv"/>
    <property type="match status" value="1"/>
</dbReference>
<dbReference type="SMART" id="SM00184">
    <property type="entry name" value="RING"/>
    <property type="match status" value="1"/>
</dbReference>
<name>A0AAV9IAR2_9RHOD</name>
<dbReference type="PROSITE" id="PS50089">
    <property type="entry name" value="ZF_RING_2"/>
    <property type="match status" value="1"/>
</dbReference>
<gene>
    <name evidence="10" type="ORF">GAYE_SCF03G2358</name>
</gene>
<keyword evidence="11" id="KW-1185">Reference proteome</keyword>
<dbReference type="PANTHER" id="PTHR22937:SF65">
    <property type="entry name" value="E3 UBIQUITIN-PROTEIN LIGASE ARK2C"/>
    <property type="match status" value="1"/>
</dbReference>
<protein>
    <recommendedName>
        <fullName evidence="2">RING-type E3 ubiquitin transferase</fullName>
        <ecNumber evidence="2">2.3.2.27</ecNumber>
    </recommendedName>
</protein>
<dbReference type="Proteomes" id="UP001300502">
    <property type="component" value="Unassembled WGS sequence"/>
</dbReference>
<evidence type="ECO:0000256" key="7">
    <source>
        <dbReference type="ARBA" id="ARBA00022833"/>
    </source>
</evidence>